<dbReference type="AlphaFoldDB" id="A0A2A8D0F2"/>
<sequence length="117" mass="12581">MITSPSASSDAVVLYSTGAGSAVQRDDDRVTLTFNDLAITLPTPAINELRDSARSLAADVRRCGSDCRWQLRVPQADQRMVIVLTSEDVLALDDLVSGASAMMELNAILEETAIDVR</sequence>
<accession>A0A2A8D0F2</accession>
<dbReference type="OrthoDB" id="1495750at2"/>
<comment type="caution">
    <text evidence="1">The sequence shown here is derived from an EMBL/GenBank/DDBJ whole genome shotgun (WGS) entry which is preliminary data.</text>
</comment>
<organism evidence="1 2">
    <name type="scientific">Longibacter salinarum</name>
    <dbReference type="NCBI Taxonomy" id="1850348"/>
    <lineage>
        <taxon>Bacteria</taxon>
        <taxon>Pseudomonadati</taxon>
        <taxon>Rhodothermota</taxon>
        <taxon>Rhodothermia</taxon>
        <taxon>Rhodothermales</taxon>
        <taxon>Salisaetaceae</taxon>
        <taxon>Longibacter</taxon>
    </lineage>
</organism>
<proteinExistence type="predicted"/>
<protein>
    <submittedName>
        <fullName evidence="1">Citrate synthase</fullName>
    </submittedName>
</protein>
<keyword evidence="2" id="KW-1185">Reference proteome</keyword>
<dbReference type="EMBL" id="PDEQ01000002">
    <property type="protein sequence ID" value="PEN14449.1"/>
    <property type="molecule type" value="Genomic_DNA"/>
</dbReference>
<reference evidence="1 2" key="1">
    <citation type="submission" date="2017-10" db="EMBL/GenBank/DDBJ databases">
        <title>Draft genome of Longibacter Salinarum.</title>
        <authorList>
            <person name="Goh K.M."/>
            <person name="Shamsir M.S."/>
            <person name="Lim S.W."/>
        </authorList>
    </citation>
    <scope>NUCLEOTIDE SEQUENCE [LARGE SCALE GENOMIC DNA]</scope>
    <source>
        <strain evidence="1 2">KCTC 52045</strain>
    </source>
</reference>
<name>A0A2A8D0F2_9BACT</name>
<dbReference type="RefSeq" id="WP_098074628.1">
    <property type="nucleotide sequence ID" value="NZ_PDEQ01000002.1"/>
</dbReference>
<gene>
    <name evidence="1" type="ORF">CRI94_05330</name>
</gene>
<evidence type="ECO:0000313" key="1">
    <source>
        <dbReference type="EMBL" id="PEN14449.1"/>
    </source>
</evidence>
<dbReference type="Proteomes" id="UP000220102">
    <property type="component" value="Unassembled WGS sequence"/>
</dbReference>
<evidence type="ECO:0000313" key="2">
    <source>
        <dbReference type="Proteomes" id="UP000220102"/>
    </source>
</evidence>